<dbReference type="OrthoDB" id="5959877at2759"/>
<organism evidence="2 3">
    <name type="scientific">Stylophora pistillata</name>
    <name type="common">Smooth cauliflower coral</name>
    <dbReference type="NCBI Taxonomy" id="50429"/>
    <lineage>
        <taxon>Eukaryota</taxon>
        <taxon>Metazoa</taxon>
        <taxon>Cnidaria</taxon>
        <taxon>Anthozoa</taxon>
        <taxon>Hexacorallia</taxon>
        <taxon>Scleractinia</taxon>
        <taxon>Astrocoeniina</taxon>
        <taxon>Pocilloporidae</taxon>
        <taxon>Stylophora</taxon>
    </lineage>
</organism>
<dbReference type="Proteomes" id="UP000225706">
    <property type="component" value="Unassembled WGS sequence"/>
</dbReference>
<accession>A0A2B4STM0</accession>
<protein>
    <submittedName>
        <fullName evidence="2">Uncharacterized protein</fullName>
    </submittedName>
</protein>
<dbReference type="PANTHER" id="PTHR33361:SF2">
    <property type="entry name" value="DUF885 DOMAIN-CONTAINING PROTEIN"/>
    <property type="match status" value="1"/>
</dbReference>
<dbReference type="Pfam" id="PF05960">
    <property type="entry name" value="DUF885"/>
    <property type="match status" value="2"/>
</dbReference>
<feature type="transmembrane region" description="Helical" evidence="1">
    <location>
        <begin position="29"/>
        <end position="53"/>
    </location>
</feature>
<sequence length="700" mass="79770">MEMNKSSETVFSDEKDVKSSTSNISIARIVSIVILAVGLIFLLAGIVLIVLAMSNDKKDTGQRDQNRCEFSREAKRVGLGEFLNRVKATYHKLHPYDVHLEPDVTTEKIKAEYFAYDPTPSVIKKRTDTALALLKEINDKKINENTLKPRERKALAQVKHYLQHIFGQPFDANYYNGDWMMGPNSFCWQEICYHGYAVHNGLGLYHKPYSVADVELIEKKLKTHKAGILQYVANMKMGVRKGMVRSVEECVAGINTIKRRYLNVSLYNATGVLKAWFVRPLMDPDYYSNITEKTDKKWKAAHDGKNVKETIKEYLVTYLGEPLEQMLRYVEEEHIRHCVPSNVSSGLAGLPLKYIWFDGKENTLQPTDPYLPTGEPLNGSLAYSNIMSYFTTNNMTAMDVHELGKKQLDILYPMVVDVAKLVTGINDTNSAISEFREILTSSDSYFNADPFPQNESDKEAHKKCSDIEGAKKHCPTRWAALELWMAESRKVQGNAEHFRDICGGVIGWLDSVTYYTAFTEGWALYAENPLIAQDTDAYKTEPMQKFGMLKWQVWRAIRLIVDTGLHYVGFSRNKALEYFSKYAWDDTDLAQKEVTRYQSNPGQATAYMIGQLEIEKARKYSKDNLGDKFNLPDFHYQVLAQGSSPLAYLSDHIKKYVACVKGKAKEGCDVILRPLKKSNGKKTAEASRWQKIPKPIVHYI</sequence>
<name>A0A2B4STM0_STYPI</name>
<dbReference type="PANTHER" id="PTHR33361">
    <property type="entry name" value="GLR0591 PROTEIN"/>
    <property type="match status" value="1"/>
</dbReference>
<reference evidence="3" key="1">
    <citation type="journal article" date="2017" name="bioRxiv">
        <title>Comparative analysis of the genomes of Stylophora pistillata and Acropora digitifera provides evidence for extensive differences between species of corals.</title>
        <authorList>
            <person name="Voolstra C.R."/>
            <person name="Li Y."/>
            <person name="Liew Y.J."/>
            <person name="Baumgarten S."/>
            <person name="Zoccola D."/>
            <person name="Flot J.-F."/>
            <person name="Tambutte S."/>
            <person name="Allemand D."/>
            <person name="Aranda M."/>
        </authorList>
    </citation>
    <scope>NUCLEOTIDE SEQUENCE [LARGE SCALE GENOMIC DNA]</scope>
</reference>
<dbReference type="AlphaFoldDB" id="A0A2B4STM0"/>
<gene>
    <name evidence="2" type="ORF">AWC38_SpisGene3395</name>
</gene>
<keyword evidence="1" id="KW-0472">Membrane</keyword>
<proteinExistence type="predicted"/>
<keyword evidence="1" id="KW-1133">Transmembrane helix</keyword>
<comment type="caution">
    <text evidence="2">The sequence shown here is derived from an EMBL/GenBank/DDBJ whole genome shotgun (WGS) entry which is preliminary data.</text>
</comment>
<dbReference type="InterPro" id="IPR010281">
    <property type="entry name" value="DUF885"/>
</dbReference>
<evidence type="ECO:0000313" key="3">
    <source>
        <dbReference type="Proteomes" id="UP000225706"/>
    </source>
</evidence>
<keyword evidence="1" id="KW-0812">Transmembrane</keyword>
<evidence type="ECO:0000256" key="1">
    <source>
        <dbReference type="SAM" id="Phobius"/>
    </source>
</evidence>
<keyword evidence="3" id="KW-1185">Reference proteome</keyword>
<evidence type="ECO:0000313" key="2">
    <source>
        <dbReference type="EMBL" id="PFX31837.1"/>
    </source>
</evidence>
<dbReference type="EMBL" id="LSMT01000031">
    <property type="protein sequence ID" value="PFX31837.1"/>
    <property type="molecule type" value="Genomic_DNA"/>
</dbReference>